<sequence>MASKMLKLLIIVLALVIQTDASFGRRMYPTGNLSPAENNERLEKCGNTEKQQILPPYFISPLVTLEGLQYEGKVMKDSMWFDVQAVMVSKRHLIADVILIKNKYNAEECRDKKYELKFLESETQYHISRKDVLSMLEKNSRNIVKATLMGDCLDDQPFGFLLLESDWPVDHHSYACVADHKPKVVQQCLDDPGSCSETFNFAYWNPPEPNITPMITGYTFHDHVDWEVAPRNLDLPKQFHLRSEIQNQVGAVYKLDDGKFTIYGQISSRSPKNPSLYFAHAIHGYENEICEVSGICQNSTKASDECMNYWTAHEQKQGALSPSENNQRLDLCANASAQGFQDAHPIVEIPGGTGWSDTSYDPPVFLPTRGYYVSSRHVITDMILIQKKYNKEDCERNNKDMMSMLEMNEFKIVKATLIGECRDEPYGFLLLETAWPTDHAYGCIRHTIPNWHENERMDNEQNHRIYPGIYDTDPNTYTGQFRQTVAGPSYFQQTRSGYCHEQTDQTFCAVAYYTRRDHFREPGLTLDMEWNTPRRKTKNWMLAGITIQTTPQANSQPISVVLSIHGFLDQICAASGICKEKADVPSDDTPFKSKEVSAPEDCLPIPSDGHVVWTPDSTLPPGSEDSETSETSPGMVPPTYVPAPVFTKPTDSSGMIPPTYVPAPVFTKSTKSGCLKCSGSVAPTYVPAPVREGPWSIPKMTVPAETTTFETTTTTEATTTTEEATTTTVTTTEPTTTTSTTVEPATTAKSTTVEPTTTSTVPTTITTSDSLNTRIPGAPVFMSTKKSTSPSLPETFTFSSSIDEIAPSYTSTQATSDKATTTTVTVLSSLHHPEDLEVRVHLFHKKDSEASRLPKEEKKPNPYDQIFALETKYKTDYEDMKKGKHDKKELRQSQIGSIFDPISGPSVPAVSGVNGVKNKMKWKIDVDPIELNGDQKMQEVLEKLKELRKNSGLNPCKVLKANEHMMSNSDDEPTEELIHMSARILQLVKMEALISKEISKEDQELLKGYCRCGDHKDKTESIFETITCSILEKVASKNEFIRHVSIPGQLRLFAVDEKRSKLPTMALMIVRKDLFYYAWDKQATPMDDEQLDQTWSSMTFKSFVVRQSAPLPPQPALIKSAHFQPYY</sequence>
<dbReference type="Pfam" id="PF03761">
    <property type="entry name" value="DUF316"/>
    <property type="match status" value="1"/>
</dbReference>
<dbReference type="RefSeq" id="XP_045094970.1">
    <property type="nucleotide sequence ID" value="XM_045241172.1"/>
</dbReference>
<dbReference type="PANTHER" id="PTHR38631">
    <property type="match status" value="1"/>
</dbReference>
<gene>
    <name evidence="3 5" type="ORF">CBG12791</name>
    <name evidence="3" type="ORF">CBG_12791</name>
</gene>
<organism evidence="3 4">
    <name type="scientific">Caenorhabditis briggsae</name>
    <dbReference type="NCBI Taxonomy" id="6238"/>
    <lineage>
        <taxon>Eukaryota</taxon>
        <taxon>Metazoa</taxon>
        <taxon>Ecdysozoa</taxon>
        <taxon>Nematoda</taxon>
        <taxon>Chromadorea</taxon>
        <taxon>Rhabditida</taxon>
        <taxon>Rhabditina</taxon>
        <taxon>Rhabditomorpha</taxon>
        <taxon>Rhabditoidea</taxon>
        <taxon>Rhabditidae</taxon>
        <taxon>Peloderinae</taxon>
        <taxon>Caenorhabditis</taxon>
    </lineage>
</organism>
<protein>
    <submittedName>
        <fullName evidence="3">Protein CBG12791</fullName>
    </submittedName>
</protein>
<dbReference type="InterPro" id="IPR005514">
    <property type="entry name" value="DUF316"/>
</dbReference>
<dbReference type="WormBase" id="CBG12791">
    <property type="protein sequence ID" value="CBP38720"/>
    <property type="gene ID" value="WBGene00033683"/>
</dbReference>
<dbReference type="Proteomes" id="UP000008549">
    <property type="component" value="Unassembled WGS sequence"/>
</dbReference>
<dbReference type="InParanoid" id="A8XGK7"/>
<dbReference type="AlphaFoldDB" id="A8XGK7"/>
<dbReference type="HOGENOM" id="CLU_279539_0_0_1"/>
<name>A8XGK7_CAEBR</name>
<feature type="region of interest" description="Disordered" evidence="1">
    <location>
        <begin position="711"/>
        <end position="772"/>
    </location>
</feature>
<proteinExistence type="predicted"/>
<accession>A8XGK7</accession>
<dbReference type="CTD" id="8582263"/>
<evidence type="ECO:0000256" key="2">
    <source>
        <dbReference type="SAM" id="SignalP"/>
    </source>
</evidence>
<keyword evidence="4" id="KW-1185">Reference proteome</keyword>
<reference evidence="3 4" key="2">
    <citation type="journal article" date="2011" name="PLoS Genet.">
        <title>Caenorhabditis briggsae recombinant inbred line genotypes reveal inter-strain incompatibility and the evolution of recombination.</title>
        <authorList>
            <person name="Ross J.A."/>
            <person name="Koboldt D.C."/>
            <person name="Staisch J.E."/>
            <person name="Chamberlin H.M."/>
            <person name="Gupta B.P."/>
            <person name="Miller R.D."/>
            <person name="Baird S.E."/>
            <person name="Haag E.S."/>
        </authorList>
    </citation>
    <scope>NUCLEOTIDE SEQUENCE [LARGE SCALE GENOMIC DNA]</scope>
    <source>
        <strain evidence="3 4">AF16</strain>
    </source>
</reference>
<dbReference type="STRING" id="6238.A8XGK7"/>
<evidence type="ECO:0000256" key="1">
    <source>
        <dbReference type="SAM" id="MobiDB-lite"/>
    </source>
</evidence>
<dbReference type="EMBL" id="HE600940">
    <property type="protein sequence ID" value="CAP31713.2"/>
    <property type="molecule type" value="Genomic_DNA"/>
</dbReference>
<dbReference type="KEGG" id="cbr:CBG_12791"/>
<feature type="signal peptide" evidence="2">
    <location>
        <begin position="1"/>
        <end position="21"/>
    </location>
</feature>
<dbReference type="GeneID" id="8582263"/>
<dbReference type="PANTHER" id="PTHR38631:SF1">
    <property type="entry name" value="DUF2780 DOMAIN-CONTAINING PROTEIN-RELATED"/>
    <property type="match status" value="1"/>
</dbReference>
<reference evidence="3 4" key="1">
    <citation type="journal article" date="2003" name="PLoS Biol.">
        <title>The genome sequence of Caenorhabditis briggsae: a platform for comparative genomics.</title>
        <authorList>
            <person name="Stein L.D."/>
            <person name="Bao Z."/>
            <person name="Blasiar D."/>
            <person name="Blumenthal T."/>
            <person name="Brent M.R."/>
            <person name="Chen N."/>
            <person name="Chinwalla A."/>
            <person name="Clarke L."/>
            <person name="Clee C."/>
            <person name="Coghlan A."/>
            <person name="Coulson A."/>
            <person name="D'Eustachio P."/>
            <person name="Fitch D.H."/>
            <person name="Fulton L.A."/>
            <person name="Fulton R.E."/>
            <person name="Griffiths-Jones S."/>
            <person name="Harris T.W."/>
            <person name="Hillier L.W."/>
            <person name="Kamath R."/>
            <person name="Kuwabara P.E."/>
            <person name="Mardis E.R."/>
            <person name="Marra M.A."/>
            <person name="Miner T.L."/>
            <person name="Minx P."/>
            <person name="Mullikin J.C."/>
            <person name="Plumb R.W."/>
            <person name="Rogers J."/>
            <person name="Schein J.E."/>
            <person name="Sohrmann M."/>
            <person name="Spieth J."/>
            <person name="Stajich J.E."/>
            <person name="Wei C."/>
            <person name="Willey D."/>
            <person name="Wilson R.K."/>
            <person name="Durbin R."/>
            <person name="Waterston R.H."/>
        </authorList>
    </citation>
    <scope>NUCLEOTIDE SEQUENCE [LARGE SCALE GENOMIC DNA]</scope>
    <source>
        <strain evidence="3 4">AF16</strain>
    </source>
</reference>
<evidence type="ECO:0000313" key="4">
    <source>
        <dbReference type="Proteomes" id="UP000008549"/>
    </source>
</evidence>
<evidence type="ECO:0000313" key="3">
    <source>
        <dbReference type="EMBL" id="CAP31713.2"/>
    </source>
</evidence>
<feature type="region of interest" description="Disordered" evidence="1">
    <location>
        <begin position="605"/>
        <end position="637"/>
    </location>
</feature>
<dbReference type="eggNOG" id="ENOG502T2II">
    <property type="taxonomic scope" value="Eukaryota"/>
</dbReference>
<feature type="chain" id="PRO_5002730559" evidence="2">
    <location>
        <begin position="22"/>
        <end position="1127"/>
    </location>
</feature>
<keyword evidence="2" id="KW-0732">Signal</keyword>
<feature type="compositionally biased region" description="Low complexity" evidence="1">
    <location>
        <begin position="711"/>
        <end position="767"/>
    </location>
</feature>
<evidence type="ECO:0000313" key="5">
    <source>
        <dbReference type="WormBase" id="CBG12791"/>
    </source>
</evidence>